<dbReference type="InterPro" id="IPR010734">
    <property type="entry name" value="Copine_C"/>
</dbReference>
<dbReference type="PANTHER" id="PTHR10857:SF101">
    <property type="entry name" value="COPINE FAMILY PROTEIN 5"/>
    <property type="match status" value="1"/>
</dbReference>
<dbReference type="GO" id="GO:0005544">
    <property type="term" value="F:calcium-dependent phospholipid binding"/>
    <property type="evidence" value="ECO:0007669"/>
    <property type="project" value="InterPro"/>
</dbReference>
<keyword evidence="2" id="KW-1185">Reference proteome</keyword>
<evidence type="ECO:0000313" key="3">
    <source>
        <dbReference type="WBParaSite" id="PSAMB.scaffold3403size18408.g21408.t1"/>
    </source>
</evidence>
<dbReference type="InterPro" id="IPR045052">
    <property type="entry name" value="Copine"/>
</dbReference>
<evidence type="ECO:0000313" key="2">
    <source>
        <dbReference type="Proteomes" id="UP000887566"/>
    </source>
</evidence>
<dbReference type="SUPFAM" id="SSF49562">
    <property type="entry name" value="C2 domain (Calcium/lipid-binding domain, CaLB)"/>
    <property type="match status" value="1"/>
</dbReference>
<dbReference type="Pfam" id="PF07002">
    <property type="entry name" value="Copine"/>
    <property type="match status" value="1"/>
</dbReference>
<dbReference type="InterPro" id="IPR035892">
    <property type="entry name" value="C2_domain_sf"/>
</dbReference>
<reference evidence="3" key="1">
    <citation type="submission" date="2022-11" db="UniProtKB">
        <authorList>
            <consortium name="WormBaseParasite"/>
        </authorList>
    </citation>
    <scope>IDENTIFICATION</scope>
</reference>
<organism evidence="2 3">
    <name type="scientific">Plectus sambesii</name>
    <dbReference type="NCBI Taxonomy" id="2011161"/>
    <lineage>
        <taxon>Eukaryota</taxon>
        <taxon>Metazoa</taxon>
        <taxon>Ecdysozoa</taxon>
        <taxon>Nematoda</taxon>
        <taxon>Chromadorea</taxon>
        <taxon>Plectida</taxon>
        <taxon>Plectina</taxon>
        <taxon>Plectoidea</taxon>
        <taxon>Plectidae</taxon>
        <taxon>Plectus</taxon>
    </lineage>
</organism>
<proteinExistence type="predicted"/>
<dbReference type="Proteomes" id="UP000887566">
    <property type="component" value="Unplaced"/>
</dbReference>
<sequence>MMANNAVGSASDNSSNTSLIGETCRCSAVVFPRNRYSSSESSLCEYSMDGDEVTTDVIEMAIELRNLPVPTNLDEAPFMICLIYESNMCASGQWKLLAASGPMPRKPNISLTRKYTVDYTFERSQYVKFELCEYTEDSDATPECPEQGDASPLQQPVLARAVFKLDELIGAFGLRVQIPLIATMSKFESIGSLIVMGKLAPKSQPITLQFSAHHLPHHIFDESGFYFQIYRVETNDERKLLYQSEVIPRTSHPKWNSFCLQRHAIADNRNRLLEVVSMYRDEVGVCGTVGKFLTSYAKLKYGAGAENVYNVINSKKSEKKGYVNSGTFQLTQFTDVRYYSFLDYIISGTQLHFVTAVDFSQPNQNPFCTIIEDKLELMSEIENSVRAIGRIVRDYSDSKLFPAFGFGASVPDQKAKSTHFNLNLNGATPLCRGLDGIINACSEAGVKVIPDYKANFAPIVNTVVEITKSAGMRGMHYFVLTIFTRGAIADVEETIKSLEVASTFPLSIIIVGIGDSNCDQLNRLVIKSGNDQMKMNGHKENETNVAPVKLVELSKLKQEEDTAEQFRVRISEEALHQVPPQMTSWMRRHNIAARPPILVIQPPGQANIYGKRRSLDNQFDRVNLKAAGFRRTSLTTTTGFGKIRPSSECAMK</sequence>
<dbReference type="GO" id="GO:0005886">
    <property type="term" value="C:plasma membrane"/>
    <property type="evidence" value="ECO:0007669"/>
    <property type="project" value="TreeGrafter"/>
</dbReference>
<accession>A0A914W9M6</accession>
<dbReference type="PANTHER" id="PTHR10857">
    <property type="entry name" value="COPINE"/>
    <property type="match status" value="1"/>
</dbReference>
<protein>
    <submittedName>
        <fullName evidence="3">Copine C-terminal domain-containing protein</fullName>
    </submittedName>
</protein>
<evidence type="ECO:0000259" key="1">
    <source>
        <dbReference type="Pfam" id="PF07002"/>
    </source>
</evidence>
<dbReference type="WBParaSite" id="PSAMB.scaffold3403size18408.g21408.t1">
    <property type="protein sequence ID" value="PSAMB.scaffold3403size18408.g21408.t1"/>
    <property type="gene ID" value="PSAMB.scaffold3403size18408.g21408"/>
</dbReference>
<dbReference type="AlphaFoldDB" id="A0A914W9M6"/>
<dbReference type="GO" id="GO:0071277">
    <property type="term" value="P:cellular response to calcium ion"/>
    <property type="evidence" value="ECO:0007669"/>
    <property type="project" value="TreeGrafter"/>
</dbReference>
<feature type="domain" description="Copine C-terminal" evidence="1">
    <location>
        <begin position="378"/>
        <end position="592"/>
    </location>
</feature>
<name>A0A914W9M6_9BILA</name>